<dbReference type="Proteomes" id="UP000657075">
    <property type="component" value="Unassembled WGS sequence"/>
</dbReference>
<evidence type="ECO:0000313" key="3">
    <source>
        <dbReference type="Proteomes" id="UP000657075"/>
    </source>
</evidence>
<evidence type="ECO:0000313" key="2">
    <source>
        <dbReference type="EMBL" id="GGI82443.1"/>
    </source>
</evidence>
<reference evidence="1" key="4">
    <citation type="journal article" date="2023" name="Microbiol. Resour. Announc.">
        <title>Complete Genome Sequence of Vulcanisaeta souniana Strain IC-059, a Hyperthermophilic Archaeon Isolated from Hot Spring Water in Japan.</title>
        <authorList>
            <person name="Kato S."/>
            <person name="Itoh T."/>
            <person name="Wu L."/>
            <person name="Ma J."/>
            <person name="Ohkuma M."/>
        </authorList>
    </citation>
    <scope>NUCLEOTIDE SEQUENCE</scope>
    <source>
        <strain evidence="1">JCM 11219</strain>
    </source>
</reference>
<sequence length="55" mass="6249">MSVVLYLEGTVIAGGKGEVRIYVKKRYWDRLKPFIGKEVKLLMVVEDEGSQDAPH</sequence>
<dbReference type="EMBL" id="AP026830">
    <property type="protein sequence ID" value="BDR92624.1"/>
    <property type="molecule type" value="Genomic_DNA"/>
</dbReference>
<dbReference type="RefSeq" id="WP_188603725.1">
    <property type="nucleotide sequence ID" value="NZ_AP026830.1"/>
</dbReference>
<protein>
    <submittedName>
        <fullName evidence="2">Uncharacterized protein</fullName>
    </submittedName>
</protein>
<reference evidence="4" key="3">
    <citation type="submission" date="2022-09" db="EMBL/GenBank/DDBJ databases">
        <title>Complete genome sequence of Vulcanisaeta souniana.</title>
        <authorList>
            <person name="Kato S."/>
            <person name="Itoh T."/>
            <person name="Ohkuma M."/>
        </authorList>
    </citation>
    <scope>NUCLEOTIDE SEQUENCE [LARGE SCALE GENOMIC DNA]</scope>
    <source>
        <strain evidence="4">JCM 11219</strain>
    </source>
</reference>
<evidence type="ECO:0000313" key="4">
    <source>
        <dbReference type="Proteomes" id="UP001060771"/>
    </source>
</evidence>
<gene>
    <name evidence="2" type="ORF">GCM10007112_18980</name>
    <name evidence="1" type="ORF">Vsou_17170</name>
</gene>
<reference evidence="2" key="1">
    <citation type="journal article" date="2014" name="Int. J. Syst. Evol. Microbiol.">
        <title>Complete genome sequence of Corynebacterium casei LMG S-19264T (=DSM 44701T), isolated from a smear-ripened cheese.</title>
        <authorList>
            <consortium name="US DOE Joint Genome Institute (JGI-PGF)"/>
            <person name="Walter F."/>
            <person name="Albersmeier A."/>
            <person name="Kalinowski J."/>
            <person name="Ruckert C."/>
        </authorList>
    </citation>
    <scope>NUCLEOTIDE SEQUENCE</scope>
    <source>
        <strain evidence="2">JCM 11219</strain>
    </source>
</reference>
<proteinExistence type="predicted"/>
<name>A0A830E8N0_9CREN</name>
<dbReference type="Proteomes" id="UP001060771">
    <property type="component" value="Chromosome"/>
</dbReference>
<accession>A0A830E8N0</accession>
<dbReference type="GeneID" id="76207264"/>
<keyword evidence="4" id="KW-1185">Reference proteome</keyword>
<dbReference type="AlphaFoldDB" id="A0A830E8N0"/>
<evidence type="ECO:0000313" key="1">
    <source>
        <dbReference type="EMBL" id="BDR92624.1"/>
    </source>
</evidence>
<organism evidence="2 3">
    <name type="scientific">Vulcanisaeta souniana JCM 11219</name>
    <dbReference type="NCBI Taxonomy" id="1293586"/>
    <lineage>
        <taxon>Archaea</taxon>
        <taxon>Thermoproteota</taxon>
        <taxon>Thermoprotei</taxon>
        <taxon>Thermoproteales</taxon>
        <taxon>Thermoproteaceae</taxon>
        <taxon>Vulcanisaeta</taxon>
    </lineage>
</organism>
<dbReference type="EMBL" id="BMNM01000009">
    <property type="protein sequence ID" value="GGI82443.1"/>
    <property type="molecule type" value="Genomic_DNA"/>
</dbReference>
<reference evidence="2" key="2">
    <citation type="submission" date="2020-09" db="EMBL/GenBank/DDBJ databases">
        <authorList>
            <person name="Sun Q."/>
            <person name="Ohkuma M."/>
        </authorList>
    </citation>
    <scope>NUCLEOTIDE SEQUENCE</scope>
    <source>
        <strain evidence="2">JCM 11219</strain>
    </source>
</reference>